<reference evidence="1" key="2">
    <citation type="submission" date="2016-04" db="EMBL/GenBank/DDBJ databases">
        <authorList>
            <person name="Ramsay J.P."/>
        </authorList>
    </citation>
    <scope>NUCLEOTIDE SEQUENCE</scope>
    <source>
        <strain evidence="1">WBG7410</strain>
        <plasmid evidence="1">pWBG707</plasmid>
    </source>
</reference>
<accession>A0A1B1P6L6</accession>
<dbReference type="EMBL" id="KX149097">
    <property type="protein sequence ID" value="ANS91829.1"/>
    <property type="molecule type" value="Genomic_DNA"/>
</dbReference>
<sequence length="80" mass="9375">MMYLKTRYITLKDLKHLGIADENGLIDYQEFNKLKQENKGRGINLKMGTNNIFERGVNVIDNSPIYYNGKCYENKIDIIE</sequence>
<dbReference type="AlphaFoldDB" id="A0A1B1P6L6"/>
<gene>
    <name evidence="1" type="ORF">pWBG707_00016</name>
</gene>
<geneLocation type="plasmid" evidence="1">
    <name>pWBG707</name>
</geneLocation>
<proteinExistence type="predicted"/>
<protein>
    <submittedName>
        <fullName evidence="1">Uncharacterized protein</fullName>
    </submittedName>
</protein>
<keyword evidence="1" id="KW-0614">Plasmid</keyword>
<reference evidence="1" key="1">
    <citation type="journal article" date="1992" name="FEMS Microbiol. Lett.">
        <title>Conjugative trimethoprim resistance in Staphylococcus aureus.</title>
        <authorList>
            <person name="Udo E.E."/>
            <person name="Wei M.Q."/>
            <person name="Grubb W.B."/>
        </authorList>
    </citation>
    <scope>NUCLEOTIDE SEQUENCE</scope>
    <source>
        <strain evidence="1">WBG7410</strain>
        <plasmid evidence="1">pWBG707</plasmid>
    </source>
</reference>
<evidence type="ECO:0000313" key="1">
    <source>
        <dbReference type="EMBL" id="ANS91829.1"/>
    </source>
</evidence>
<name>A0A1B1P6L6_STAAU</name>
<organism evidence="1">
    <name type="scientific">Staphylococcus aureus</name>
    <dbReference type="NCBI Taxonomy" id="1280"/>
    <lineage>
        <taxon>Bacteria</taxon>
        <taxon>Bacillati</taxon>
        <taxon>Bacillota</taxon>
        <taxon>Bacilli</taxon>
        <taxon>Bacillales</taxon>
        <taxon>Staphylococcaceae</taxon>
        <taxon>Staphylococcus</taxon>
    </lineage>
</organism>